<evidence type="ECO:0000256" key="3">
    <source>
        <dbReference type="ARBA" id="ARBA00023187"/>
    </source>
</evidence>
<dbReference type="AlphaFoldDB" id="A0A445GIW9"/>
<keyword evidence="1" id="KW-0507">mRNA processing</keyword>
<keyword evidence="2" id="KW-0747">Spliceosome</keyword>
<dbReference type="CDD" id="cd00590">
    <property type="entry name" value="RRM_SF"/>
    <property type="match status" value="1"/>
</dbReference>
<keyword evidence="4" id="KW-0694">RNA-binding</keyword>
<organism evidence="7 8">
    <name type="scientific">Glycine soja</name>
    <name type="common">Wild soybean</name>
    <dbReference type="NCBI Taxonomy" id="3848"/>
    <lineage>
        <taxon>Eukaryota</taxon>
        <taxon>Viridiplantae</taxon>
        <taxon>Streptophyta</taxon>
        <taxon>Embryophyta</taxon>
        <taxon>Tracheophyta</taxon>
        <taxon>Spermatophyta</taxon>
        <taxon>Magnoliopsida</taxon>
        <taxon>eudicotyledons</taxon>
        <taxon>Gunneridae</taxon>
        <taxon>Pentapetalae</taxon>
        <taxon>rosids</taxon>
        <taxon>fabids</taxon>
        <taxon>Fabales</taxon>
        <taxon>Fabaceae</taxon>
        <taxon>Papilionoideae</taxon>
        <taxon>50 kb inversion clade</taxon>
        <taxon>NPAAA clade</taxon>
        <taxon>indigoferoid/millettioid clade</taxon>
        <taxon>Phaseoleae</taxon>
        <taxon>Glycine</taxon>
        <taxon>Glycine subgen. Soja</taxon>
    </lineage>
</organism>
<protein>
    <recommendedName>
        <fullName evidence="6">RRM domain-containing protein</fullName>
    </recommendedName>
</protein>
<dbReference type="Gene3D" id="3.30.70.330">
    <property type="match status" value="1"/>
</dbReference>
<dbReference type="GO" id="GO:0005681">
    <property type="term" value="C:spliceosomal complex"/>
    <property type="evidence" value="ECO:0007669"/>
    <property type="project" value="UniProtKB-KW"/>
</dbReference>
<dbReference type="GO" id="GO:0003723">
    <property type="term" value="F:RNA binding"/>
    <property type="evidence" value="ECO:0007669"/>
    <property type="project" value="UniProtKB-UniRule"/>
</dbReference>
<dbReference type="SMART" id="SM00360">
    <property type="entry name" value="RRM"/>
    <property type="match status" value="1"/>
</dbReference>
<dbReference type="Pfam" id="PF00076">
    <property type="entry name" value="RRM_1"/>
    <property type="match status" value="1"/>
</dbReference>
<feature type="region of interest" description="Disordered" evidence="5">
    <location>
        <begin position="70"/>
        <end position="178"/>
    </location>
</feature>
<dbReference type="PANTHER" id="PTHR23147">
    <property type="entry name" value="SERINE/ARGININE RICH SPLICING FACTOR"/>
    <property type="match status" value="1"/>
</dbReference>
<evidence type="ECO:0000256" key="1">
    <source>
        <dbReference type="ARBA" id="ARBA00022664"/>
    </source>
</evidence>
<name>A0A445GIW9_GLYSO</name>
<dbReference type="Proteomes" id="UP000289340">
    <property type="component" value="Chromosome 16"/>
</dbReference>
<keyword evidence="3" id="KW-0508">mRNA splicing</keyword>
<dbReference type="GO" id="GO:0008380">
    <property type="term" value="P:RNA splicing"/>
    <property type="evidence" value="ECO:0007669"/>
    <property type="project" value="UniProtKB-KW"/>
</dbReference>
<dbReference type="GO" id="GO:0006397">
    <property type="term" value="P:mRNA processing"/>
    <property type="evidence" value="ECO:0007669"/>
    <property type="project" value="UniProtKB-KW"/>
</dbReference>
<evidence type="ECO:0000259" key="6">
    <source>
        <dbReference type="PROSITE" id="PS50102"/>
    </source>
</evidence>
<evidence type="ECO:0000313" key="7">
    <source>
        <dbReference type="EMBL" id="RZB61159.1"/>
    </source>
</evidence>
<sequence length="418" mass="48212">MVSTILEGNYALIMVVLPIMTMPSSKTTGVVYFAVNGVSKQDWFVKERSPNWFETLREYFDSTPSAAVGEIGVDKGSHGKKIDFSEQDAKSNQDMKLGREGERGRELGREKERERGRERRRVTDRDRRKERWSETDTAKTSVKQDRKDTSPNRRTPNGSSSRRWRSMDRREKPYGGQRVNIFGRDNDYADEDNWTKVVSKRSMKVMQKSSLAGRQSQNLEIGDSTKHYCLNWRNNADITSFYFTHFPDEANEELLWRHFKKWGDVREVYIAKRLNKDGRRYGFVRFKGVSDAKGLEVRLDNIFINDCKLFVNLPRFERPARNAELQKKSPIGRKYTNEASKPCGVTTGPHRRSYVDVMTKGGCKGDKRTNEALTPTILINPDEGGEYWCNETWVGKLKKKEGDGGGNLRGLHRLGVRI</sequence>
<dbReference type="InterPro" id="IPR050907">
    <property type="entry name" value="SRSF"/>
</dbReference>
<keyword evidence="8" id="KW-1185">Reference proteome</keyword>
<evidence type="ECO:0000256" key="2">
    <source>
        <dbReference type="ARBA" id="ARBA00022728"/>
    </source>
</evidence>
<evidence type="ECO:0000313" key="8">
    <source>
        <dbReference type="Proteomes" id="UP000289340"/>
    </source>
</evidence>
<evidence type="ECO:0000256" key="5">
    <source>
        <dbReference type="SAM" id="MobiDB-lite"/>
    </source>
</evidence>
<feature type="compositionally biased region" description="Basic and acidic residues" evidence="5">
    <location>
        <begin position="72"/>
        <end position="151"/>
    </location>
</feature>
<gene>
    <name evidence="7" type="ORF">D0Y65_043773</name>
</gene>
<dbReference type="FunFam" id="3.30.70.330:FF:001414">
    <property type="entry name" value="Uncharacterized protein"/>
    <property type="match status" value="1"/>
</dbReference>
<evidence type="ECO:0000256" key="4">
    <source>
        <dbReference type="PROSITE-ProRule" id="PRU00176"/>
    </source>
</evidence>
<feature type="domain" description="RRM" evidence="6">
    <location>
        <begin position="239"/>
        <end position="316"/>
    </location>
</feature>
<dbReference type="EMBL" id="QZWG01000016">
    <property type="protein sequence ID" value="RZB61159.1"/>
    <property type="molecule type" value="Genomic_DNA"/>
</dbReference>
<accession>A0A445GIW9</accession>
<dbReference type="SUPFAM" id="SSF54928">
    <property type="entry name" value="RNA-binding domain, RBD"/>
    <property type="match status" value="1"/>
</dbReference>
<dbReference type="InterPro" id="IPR012677">
    <property type="entry name" value="Nucleotide-bd_a/b_plait_sf"/>
</dbReference>
<dbReference type="InterPro" id="IPR000504">
    <property type="entry name" value="RRM_dom"/>
</dbReference>
<comment type="caution">
    <text evidence="7">The sequence shown here is derived from an EMBL/GenBank/DDBJ whole genome shotgun (WGS) entry which is preliminary data.</text>
</comment>
<dbReference type="InterPro" id="IPR035979">
    <property type="entry name" value="RBD_domain_sf"/>
</dbReference>
<dbReference type="PROSITE" id="PS50102">
    <property type="entry name" value="RRM"/>
    <property type="match status" value="1"/>
</dbReference>
<proteinExistence type="predicted"/>
<reference evidence="7 8" key="1">
    <citation type="submission" date="2018-09" db="EMBL/GenBank/DDBJ databases">
        <title>A high-quality reference genome of wild soybean provides a powerful tool to mine soybean genomes.</title>
        <authorList>
            <person name="Xie M."/>
            <person name="Chung C.Y.L."/>
            <person name="Li M.-W."/>
            <person name="Wong F.-L."/>
            <person name="Chan T.-F."/>
            <person name="Lam H.-M."/>
        </authorList>
    </citation>
    <scope>NUCLEOTIDE SEQUENCE [LARGE SCALE GENOMIC DNA]</scope>
    <source>
        <strain evidence="8">cv. W05</strain>
        <tissue evidence="7">Hypocotyl of etiolated seedlings</tissue>
    </source>
</reference>